<dbReference type="CDD" id="cd10322">
    <property type="entry name" value="SLC5sbd"/>
    <property type="match status" value="1"/>
</dbReference>
<feature type="transmembrane region" description="Helical" evidence="13">
    <location>
        <begin position="397"/>
        <end position="415"/>
    </location>
</feature>
<sequence>MDPIAQWSALVAIIVFFLILAWISWRGYRKTEESVEDHFIARGTIGALVIFLTSLATAYSAFTFLGGPGYIYNKGIAGLIILVGIAPLTFPLMTQIGQRVWLLGKVYNYVTPADLLTDRYPSKWVRAITALICIVFPIFYIGVQYTGCGYIMNVLTGGMVPYELGVIITGVFMSVYIALGGMRAVAWGDVLMAVLLVFGMAAIAAFGVATVGLDLFQKAYAVKPQAFVISMDPVLVWTITIGSALSLPVWPQLWTKYYATKNQRGTWGIGFGEQFGEVFVLGLCAILIAVSGMVLFPGLVGAEADRLTVLIASMMPIWLIGPIALAALAAALSTADAISLMIASVFTRDIYQKLINPKVSEKTAGRVGRILCFVISFLALIFALNPPGMIVDIILDLSWPGVLVMLPPLLGALFWRRANTAGGLGSLILGLAAVLATTYVWNTPFNIYQGIWGFIFGIIGLVVFSLATKPPEPQVVEKFHGLLEKVPIRKIRTAEELRAYIKS</sequence>
<evidence type="ECO:0000256" key="5">
    <source>
        <dbReference type="ARBA" id="ARBA00022692"/>
    </source>
</evidence>
<dbReference type="GO" id="GO:0006814">
    <property type="term" value="P:sodium ion transport"/>
    <property type="evidence" value="ECO:0007669"/>
    <property type="project" value="UniProtKB-KW"/>
</dbReference>
<comment type="subcellular location">
    <subcellularLocation>
        <location evidence="1">Cell membrane</location>
        <topology evidence="1">Multi-pass membrane protein</topology>
    </subcellularLocation>
</comment>
<feature type="transmembrane region" description="Helical" evidence="13">
    <location>
        <begin position="191"/>
        <end position="213"/>
    </location>
</feature>
<evidence type="ECO:0008006" key="16">
    <source>
        <dbReference type="Google" id="ProtNLM"/>
    </source>
</evidence>
<comment type="similarity">
    <text evidence="2 12">Belongs to the sodium:solute symporter (SSF) (TC 2.A.21) family.</text>
</comment>
<feature type="transmembrane region" description="Helical" evidence="13">
    <location>
        <begin position="367"/>
        <end position="385"/>
    </location>
</feature>
<feature type="transmembrane region" description="Helical" evidence="13">
    <location>
        <begin position="45"/>
        <end position="65"/>
    </location>
</feature>
<dbReference type="Pfam" id="PF00474">
    <property type="entry name" value="SSF"/>
    <property type="match status" value="1"/>
</dbReference>
<feature type="transmembrane region" description="Helical" evidence="13">
    <location>
        <begin position="275"/>
        <end position="297"/>
    </location>
</feature>
<feature type="transmembrane region" description="Helical" evidence="13">
    <location>
        <begin position="233"/>
        <end position="254"/>
    </location>
</feature>
<keyword evidence="10 13" id="KW-0472">Membrane</keyword>
<protein>
    <recommendedName>
        <fullName evidence="16">Sodium:solute symporter family protein</fullName>
    </recommendedName>
</protein>
<proteinExistence type="inferred from homology"/>
<evidence type="ECO:0000256" key="3">
    <source>
        <dbReference type="ARBA" id="ARBA00022448"/>
    </source>
</evidence>
<evidence type="ECO:0000313" key="14">
    <source>
        <dbReference type="EMBL" id="TDA38030.1"/>
    </source>
</evidence>
<keyword evidence="3" id="KW-0813">Transport</keyword>
<keyword evidence="9" id="KW-0406">Ion transport</keyword>
<feature type="transmembrane region" description="Helical" evidence="13">
    <location>
        <begin position="124"/>
        <end position="147"/>
    </location>
</feature>
<evidence type="ECO:0000256" key="2">
    <source>
        <dbReference type="ARBA" id="ARBA00006434"/>
    </source>
</evidence>
<keyword evidence="11" id="KW-0739">Sodium transport</keyword>
<keyword evidence="4" id="KW-1003">Cell membrane</keyword>
<dbReference type="InterPro" id="IPR001734">
    <property type="entry name" value="Na/solute_symporter"/>
</dbReference>
<evidence type="ECO:0000313" key="15">
    <source>
        <dbReference type="Proteomes" id="UP000315399"/>
    </source>
</evidence>
<name>A0A523BC26_9CREN</name>
<feature type="transmembrane region" description="Helical" evidence="13">
    <location>
        <begin position="447"/>
        <end position="468"/>
    </location>
</feature>
<dbReference type="PROSITE" id="PS50283">
    <property type="entry name" value="NA_SOLUT_SYMP_3"/>
    <property type="match status" value="1"/>
</dbReference>
<evidence type="ECO:0000256" key="8">
    <source>
        <dbReference type="ARBA" id="ARBA00023053"/>
    </source>
</evidence>
<evidence type="ECO:0000256" key="12">
    <source>
        <dbReference type="RuleBase" id="RU362091"/>
    </source>
</evidence>
<evidence type="ECO:0000256" key="13">
    <source>
        <dbReference type="SAM" id="Phobius"/>
    </source>
</evidence>
<dbReference type="InterPro" id="IPR038377">
    <property type="entry name" value="Na/Glc_symporter_sf"/>
</dbReference>
<evidence type="ECO:0000256" key="4">
    <source>
        <dbReference type="ARBA" id="ARBA00022475"/>
    </source>
</evidence>
<evidence type="ECO:0000256" key="10">
    <source>
        <dbReference type="ARBA" id="ARBA00023136"/>
    </source>
</evidence>
<feature type="transmembrane region" description="Helical" evidence="13">
    <location>
        <begin position="422"/>
        <end position="441"/>
    </location>
</feature>
<dbReference type="PANTHER" id="PTHR48086:SF3">
    <property type="entry name" value="SODIUM_PROLINE SYMPORTER"/>
    <property type="match status" value="1"/>
</dbReference>
<dbReference type="GO" id="GO:0005886">
    <property type="term" value="C:plasma membrane"/>
    <property type="evidence" value="ECO:0007669"/>
    <property type="project" value="UniProtKB-SubCell"/>
</dbReference>
<keyword evidence="8" id="KW-0915">Sodium</keyword>
<feature type="transmembrane region" description="Helical" evidence="13">
    <location>
        <begin position="6"/>
        <end position="25"/>
    </location>
</feature>
<dbReference type="AlphaFoldDB" id="A0A523BC26"/>
<gene>
    <name evidence="14" type="ORF">DSO08_04840</name>
</gene>
<reference evidence="14 15" key="1">
    <citation type="journal article" date="2019" name="Nat. Microbiol.">
        <title>Expanding anaerobic alkane metabolism in the domain of Archaea.</title>
        <authorList>
            <person name="Wang Y."/>
            <person name="Wegener G."/>
            <person name="Hou J."/>
            <person name="Wang F."/>
            <person name="Xiao X."/>
        </authorList>
    </citation>
    <scope>NUCLEOTIDE SEQUENCE [LARGE SCALE GENOMIC DNA]</scope>
    <source>
        <strain evidence="14">WYZ-LMO10</strain>
    </source>
</reference>
<organism evidence="14 15">
    <name type="scientific">Thermoproteota archaeon</name>
    <dbReference type="NCBI Taxonomy" id="2056631"/>
    <lineage>
        <taxon>Archaea</taxon>
        <taxon>Thermoproteota</taxon>
    </lineage>
</organism>
<feature type="transmembrane region" description="Helical" evidence="13">
    <location>
        <begin position="317"/>
        <end position="346"/>
    </location>
</feature>
<dbReference type="GO" id="GO:0015293">
    <property type="term" value="F:symporter activity"/>
    <property type="evidence" value="ECO:0007669"/>
    <property type="project" value="UniProtKB-KW"/>
</dbReference>
<evidence type="ECO:0000256" key="1">
    <source>
        <dbReference type="ARBA" id="ARBA00004651"/>
    </source>
</evidence>
<comment type="caution">
    <text evidence="14">The sequence shown here is derived from an EMBL/GenBank/DDBJ whole genome shotgun (WGS) entry which is preliminary data.</text>
</comment>
<feature type="transmembrane region" description="Helical" evidence="13">
    <location>
        <begin position="71"/>
        <end position="93"/>
    </location>
</feature>
<evidence type="ECO:0000256" key="7">
    <source>
        <dbReference type="ARBA" id="ARBA00022989"/>
    </source>
</evidence>
<dbReference type="InterPro" id="IPR050277">
    <property type="entry name" value="Sodium:Solute_Symporter"/>
</dbReference>
<evidence type="ECO:0000256" key="11">
    <source>
        <dbReference type="ARBA" id="ARBA00023201"/>
    </source>
</evidence>
<dbReference type="Proteomes" id="UP000315399">
    <property type="component" value="Unassembled WGS sequence"/>
</dbReference>
<keyword evidence="5 13" id="KW-0812">Transmembrane</keyword>
<keyword evidence="6" id="KW-0769">Symport</keyword>
<evidence type="ECO:0000256" key="6">
    <source>
        <dbReference type="ARBA" id="ARBA00022847"/>
    </source>
</evidence>
<dbReference type="EMBL" id="QNVH01000049">
    <property type="protein sequence ID" value="TDA38030.1"/>
    <property type="molecule type" value="Genomic_DNA"/>
</dbReference>
<dbReference type="Gene3D" id="1.20.1730.10">
    <property type="entry name" value="Sodium/glucose cotransporter"/>
    <property type="match status" value="1"/>
</dbReference>
<keyword evidence="7 13" id="KW-1133">Transmembrane helix</keyword>
<feature type="transmembrane region" description="Helical" evidence="13">
    <location>
        <begin position="159"/>
        <end position="179"/>
    </location>
</feature>
<dbReference type="PANTHER" id="PTHR48086">
    <property type="entry name" value="SODIUM/PROLINE SYMPORTER-RELATED"/>
    <property type="match status" value="1"/>
</dbReference>
<evidence type="ECO:0000256" key="9">
    <source>
        <dbReference type="ARBA" id="ARBA00023065"/>
    </source>
</evidence>
<accession>A0A523BC26</accession>